<gene>
    <name evidence="1" type="ORF">CALMAC_LOCUS14766</name>
</gene>
<keyword evidence="2" id="KW-1185">Reference proteome</keyword>
<feature type="non-terminal residue" evidence="1">
    <location>
        <position position="1"/>
    </location>
</feature>
<dbReference type="Proteomes" id="UP000410492">
    <property type="component" value="Unassembled WGS sequence"/>
</dbReference>
<dbReference type="EMBL" id="CAACVG010010365">
    <property type="protein sequence ID" value="VEN55635.1"/>
    <property type="molecule type" value="Genomic_DNA"/>
</dbReference>
<reference evidence="1 2" key="1">
    <citation type="submission" date="2019-01" db="EMBL/GenBank/DDBJ databases">
        <authorList>
            <person name="Sayadi A."/>
        </authorList>
    </citation>
    <scope>NUCLEOTIDE SEQUENCE [LARGE SCALE GENOMIC DNA]</scope>
</reference>
<dbReference type="AlphaFoldDB" id="A0A653D6C2"/>
<accession>A0A653D6C2</accession>
<sequence>SIATSLIASIISSGEKCQHRAVKGQGIIPIFTPYACDSHNTQLITNKIRRAKVPFPGFPHSSLWLVF</sequence>
<name>A0A653D6C2_CALMS</name>
<organism evidence="1 2">
    <name type="scientific">Callosobruchus maculatus</name>
    <name type="common">Southern cowpea weevil</name>
    <name type="synonym">Pulse bruchid</name>
    <dbReference type="NCBI Taxonomy" id="64391"/>
    <lineage>
        <taxon>Eukaryota</taxon>
        <taxon>Metazoa</taxon>
        <taxon>Ecdysozoa</taxon>
        <taxon>Arthropoda</taxon>
        <taxon>Hexapoda</taxon>
        <taxon>Insecta</taxon>
        <taxon>Pterygota</taxon>
        <taxon>Neoptera</taxon>
        <taxon>Endopterygota</taxon>
        <taxon>Coleoptera</taxon>
        <taxon>Polyphaga</taxon>
        <taxon>Cucujiformia</taxon>
        <taxon>Chrysomeloidea</taxon>
        <taxon>Chrysomelidae</taxon>
        <taxon>Bruchinae</taxon>
        <taxon>Bruchini</taxon>
        <taxon>Callosobruchus</taxon>
    </lineage>
</organism>
<evidence type="ECO:0000313" key="2">
    <source>
        <dbReference type="Proteomes" id="UP000410492"/>
    </source>
</evidence>
<protein>
    <submittedName>
        <fullName evidence="1">Uncharacterized protein</fullName>
    </submittedName>
</protein>
<proteinExistence type="predicted"/>
<evidence type="ECO:0000313" key="1">
    <source>
        <dbReference type="EMBL" id="VEN55635.1"/>
    </source>
</evidence>